<comment type="caution">
    <text evidence="2">The sequence shown here is derived from an EMBL/GenBank/DDBJ whole genome shotgun (WGS) entry which is preliminary data.</text>
</comment>
<gene>
    <name evidence="2" type="ORF">MHA02_42310</name>
</gene>
<reference evidence="2 3" key="1">
    <citation type="submission" date="2019-07" db="EMBL/GenBank/DDBJ databases">
        <title>Whole genome shotgun sequence of Methylobacterium haplocladii NBRC 107714.</title>
        <authorList>
            <person name="Hosoyama A."/>
            <person name="Uohara A."/>
            <person name="Ohji S."/>
            <person name="Ichikawa N."/>
        </authorList>
    </citation>
    <scope>NUCLEOTIDE SEQUENCE [LARGE SCALE GENOMIC DNA]</scope>
    <source>
        <strain evidence="2 3">NBRC 107714</strain>
    </source>
</reference>
<dbReference type="OrthoDB" id="7974562at2"/>
<name>A0A512IVU6_9HYPH</name>
<organism evidence="2 3">
    <name type="scientific">Methylobacterium haplocladii</name>
    <dbReference type="NCBI Taxonomy" id="1176176"/>
    <lineage>
        <taxon>Bacteria</taxon>
        <taxon>Pseudomonadati</taxon>
        <taxon>Pseudomonadota</taxon>
        <taxon>Alphaproteobacteria</taxon>
        <taxon>Hyphomicrobiales</taxon>
        <taxon>Methylobacteriaceae</taxon>
        <taxon>Methylobacterium</taxon>
    </lineage>
</organism>
<evidence type="ECO:0000259" key="1">
    <source>
        <dbReference type="Pfam" id="PF19263"/>
    </source>
</evidence>
<accession>A0A512IVU6</accession>
<dbReference type="Proteomes" id="UP000321258">
    <property type="component" value="Unassembled WGS sequence"/>
</dbReference>
<dbReference type="Gene3D" id="3.40.50.300">
    <property type="entry name" value="P-loop containing nucleotide triphosphate hydrolases"/>
    <property type="match status" value="1"/>
</dbReference>
<dbReference type="Pfam" id="PF19263">
    <property type="entry name" value="DUF5906"/>
    <property type="match status" value="1"/>
</dbReference>
<dbReference type="SUPFAM" id="SSF52540">
    <property type="entry name" value="P-loop containing nucleoside triphosphate hydrolases"/>
    <property type="match status" value="1"/>
</dbReference>
<dbReference type="InterPro" id="IPR027417">
    <property type="entry name" value="P-loop_NTPase"/>
</dbReference>
<dbReference type="RefSeq" id="WP_147082516.1">
    <property type="nucleotide sequence ID" value="NZ_BJZT01000059.1"/>
</dbReference>
<sequence>MPQLIQSTTANEMASTFGEACQPFVDAGIPARALLPIAPLGAKLLKASDLKEDSLGKSPGRFNKAKGQWGGLGFDPIKVGRGQDDIAEMAPWPTPNVGILGRYLPAIDSDAENEDARRLIEKAVISTFGQHAEIAERRRGTVARRLYAFRAKDPDDHDGVVRGRHIAYRLKGETEADLVHKLDIIGFGNQFVAAGNHASGTHYEWAPNWRLTDLHRACRKNDPTVGLLRIENADIVRFIAEFEHMLTEAGGEILRASGGRVPGEERDFSKEEPLYPVADVLKGLDQIPNCKDLFPHRDDLVRTVSAIRAALGAEAEPHYDNIREWATANPDPDWCPDEYFEKVWNSLDRGVRVDREALDRIFRRNKVFVSAKLEFTGNTDAMMKGTRERKLEARAKEMDILEEISARYVFGHVNTRTGDGALRMRSSWNPAVEWRVEDWWEGKTTDNALALLDRLQEGGRYDSDEHGMWSFARDMVKLYPNVFYTGETRHPNIERGEIVVFANPYGEPTREINMRFLSPVIRAAAAPPKDPRQASEDLNRVLDFVGRVFGKFAKYELDTLAYMVQTGRRPGHMLFLVGEQGVGKSIYAHMLISMFDGIGKDMGAQIDGTKMTNEAARRFALARVEGARIISVKELPEGSTATNMAAVTSSLKQLVDPGPDGDYFQIEAKGKDSRPVLNHARVVTTSNYANSLKIETYDRRIFFIRCGIDLENKPEPEYYADLTDITGDPLRLATFWRHLRERDVSGYEVAKAPPVSVEKLEAEISGMTDPWERHMAAALETLRAANRELFDLKELAGLMTDMAENEHANTNGTVDDRREYNFGNNPAASKRLAREATKIKEIRSNGKCLGNVYGFRTARQIIDRFKIASNRAVLEALDQDRAKPLSRVHVFPIFAGPLRSTGRQ</sequence>
<dbReference type="EMBL" id="BJZT01000059">
    <property type="protein sequence ID" value="GEP01844.1"/>
    <property type="molecule type" value="Genomic_DNA"/>
</dbReference>
<evidence type="ECO:0000313" key="2">
    <source>
        <dbReference type="EMBL" id="GEP01844.1"/>
    </source>
</evidence>
<evidence type="ECO:0000313" key="3">
    <source>
        <dbReference type="Proteomes" id="UP000321258"/>
    </source>
</evidence>
<dbReference type="AlphaFoldDB" id="A0A512IVU6"/>
<keyword evidence="3" id="KW-1185">Reference proteome</keyword>
<feature type="domain" description="NrS-1 polymerase-like helicase" evidence="1">
    <location>
        <begin position="576"/>
        <end position="700"/>
    </location>
</feature>
<proteinExistence type="predicted"/>
<protein>
    <recommendedName>
        <fullName evidence="1">NrS-1 polymerase-like helicase domain-containing protein</fullName>
    </recommendedName>
</protein>
<dbReference type="InterPro" id="IPR045455">
    <property type="entry name" value="NrS-1_pol-like_helicase"/>
</dbReference>